<gene>
    <name evidence="1" type="ORF">S7711_11120</name>
</gene>
<dbReference type="Proteomes" id="UP000028045">
    <property type="component" value="Unassembled WGS sequence"/>
</dbReference>
<sequence length="280" mass="31492">MDLREVILSVAGSSRRALGDLDRMKLLYAFHLDQTLRATWNMGQMSGKFGQKNTNTKPVSGTDLGKALAYDFPLFNYCTTGDKEALKISSFASVLANLWEDFRAPEFVIARLRRFSGLAPVARDSQSGCQDYIWAFECLVFGLTTGEDGVFPRYNGKGDIVEDDGQLLRMIDTLTAEPTSCMMEHWPNVKQASMQPSSTERRRFTILPHQLGRVVPVLSNAISWSWHRSLEASQVFESLPDEDVDARLLLACILVRAILKLDPKDRLTARDILHMPFLGE</sequence>
<keyword evidence="2" id="KW-1185">Reference proteome</keyword>
<accession>A0A084BCD0</accession>
<evidence type="ECO:0000313" key="1">
    <source>
        <dbReference type="EMBL" id="KEY75209.1"/>
    </source>
</evidence>
<dbReference type="EMBL" id="KL647391">
    <property type="protein sequence ID" value="KEY75209.1"/>
    <property type="molecule type" value="Genomic_DNA"/>
</dbReference>
<protein>
    <recommendedName>
        <fullName evidence="3">Protein kinase domain-containing protein</fullName>
    </recommendedName>
</protein>
<name>A0A084BCD0_STACB</name>
<organism evidence="1 2">
    <name type="scientific">Stachybotrys chartarum (strain CBS 109288 / IBT 7711)</name>
    <name type="common">Toxic black mold</name>
    <name type="synonym">Stilbospora chartarum</name>
    <dbReference type="NCBI Taxonomy" id="1280523"/>
    <lineage>
        <taxon>Eukaryota</taxon>
        <taxon>Fungi</taxon>
        <taxon>Dikarya</taxon>
        <taxon>Ascomycota</taxon>
        <taxon>Pezizomycotina</taxon>
        <taxon>Sordariomycetes</taxon>
        <taxon>Hypocreomycetidae</taxon>
        <taxon>Hypocreales</taxon>
        <taxon>Stachybotryaceae</taxon>
        <taxon>Stachybotrys</taxon>
    </lineage>
</organism>
<dbReference type="AlphaFoldDB" id="A0A084BCD0"/>
<dbReference type="HOGENOM" id="CLU_994578_0_0_1"/>
<reference evidence="1 2" key="1">
    <citation type="journal article" date="2014" name="BMC Genomics">
        <title>Comparative genome sequencing reveals chemotype-specific gene clusters in the toxigenic black mold Stachybotrys.</title>
        <authorList>
            <person name="Semeiks J."/>
            <person name="Borek D."/>
            <person name="Otwinowski Z."/>
            <person name="Grishin N.V."/>
        </authorList>
    </citation>
    <scope>NUCLEOTIDE SEQUENCE [LARGE SCALE GENOMIC DNA]</scope>
    <source>
        <strain evidence="2">CBS 109288 / IBT 7711</strain>
    </source>
</reference>
<evidence type="ECO:0008006" key="3">
    <source>
        <dbReference type="Google" id="ProtNLM"/>
    </source>
</evidence>
<dbReference type="Gene3D" id="1.10.510.10">
    <property type="entry name" value="Transferase(Phosphotransferase) domain 1"/>
    <property type="match status" value="1"/>
</dbReference>
<evidence type="ECO:0000313" key="2">
    <source>
        <dbReference type="Proteomes" id="UP000028045"/>
    </source>
</evidence>
<proteinExistence type="predicted"/>